<dbReference type="EMBL" id="RCMV01002837">
    <property type="protein sequence ID" value="KAG3201046.1"/>
    <property type="molecule type" value="Genomic_DNA"/>
</dbReference>
<organism evidence="2 5">
    <name type="scientific">Phytophthora cactorum</name>
    <dbReference type="NCBI Taxonomy" id="29920"/>
    <lineage>
        <taxon>Eukaryota</taxon>
        <taxon>Sar</taxon>
        <taxon>Stramenopiles</taxon>
        <taxon>Oomycota</taxon>
        <taxon>Peronosporomycetes</taxon>
        <taxon>Peronosporales</taxon>
        <taxon>Peronosporaceae</taxon>
        <taxon>Phytophthora</taxon>
    </lineage>
</organism>
<gene>
    <name evidence="1" type="ORF">PC113_g23874</name>
    <name evidence="2" type="ORF">PC115_g23945</name>
    <name evidence="3" type="ORF">PC117_g26758</name>
    <name evidence="4" type="ORF">PC129_g23661</name>
</gene>
<dbReference type="VEuPathDB" id="FungiDB:PC110_g13118"/>
<name>A0A8T1K5C3_9STRA</name>
<dbReference type="EMBL" id="RCMI01002675">
    <property type="protein sequence ID" value="KAG2875304.1"/>
    <property type="molecule type" value="Genomic_DNA"/>
</dbReference>
<sequence length="267" mass="30598">MGDADAAQWNAVEEVFGEDCEYIYLMCYFHVAKKVFEKTRSMVATSAASVMADIQDLHFTTSEAAFHEKLAEVQERWANSKDLSVFSKYFSRVWLNQRFWRWQCFHTPCGYATTNNPCETYNAAIKRDVTLRRKLKIGALIPLLRTLCESESVVARTFTTTCEPDARLVRRVRAMARADLLSVHSMSRTSIAFLLSDNSDDTSRDVVRVLSRPSPRVFDETRRKTLEDLSIFSQLNKLTANRETRGMPASGWPVNMQSLSCPCQFWS</sequence>
<comment type="caution">
    <text evidence="2">The sequence shown here is derived from an EMBL/GenBank/DDBJ whole genome shotgun (WGS) entry which is preliminary data.</text>
</comment>
<evidence type="ECO:0000313" key="3">
    <source>
        <dbReference type="EMBL" id="KAG2879470.1"/>
    </source>
</evidence>
<evidence type="ECO:0000313" key="2">
    <source>
        <dbReference type="EMBL" id="KAG2875304.1"/>
    </source>
</evidence>
<dbReference type="AlphaFoldDB" id="A0A8T1K5C3"/>
<reference evidence="2" key="1">
    <citation type="submission" date="2018-10" db="EMBL/GenBank/DDBJ databases">
        <title>Effector identification in a new, highly contiguous assembly of the strawberry crown rot pathogen Phytophthora cactorum.</title>
        <authorList>
            <person name="Armitage A.D."/>
            <person name="Nellist C.F."/>
            <person name="Bates H."/>
            <person name="Vickerstaff R.J."/>
            <person name="Harrison R.J."/>
        </authorList>
    </citation>
    <scope>NUCLEOTIDE SEQUENCE</scope>
    <source>
        <strain evidence="1">15-7</strain>
        <strain evidence="2">4032</strain>
        <strain evidence="3">4040</strain>
        <strain evidence="4">P421</strain>
    </source>
</reference>
<dbReference type="EMBL" id="RCMK01002655">
    <property type="protein sequence ID" value="KAG2879470.1"/>
    <property type="molecule type" value="Genomic_DNA"/>
</dbReference>
<dbReference type="Proteomes" id="UP000774804">
    <property type="component" value="Unassembled WGS sequence"/>
</dbReference>
<accession>A0A8T1K5C3</accession>
<evidence type="ECO:0008006" key="6">
    <source>
        <dbReference type="Google" id="ProtNLM"/>
    </source>
</evidence>
<dbReference type="EMBL" id="RCMG01002492">
    <property type="protein sequence ID" value="KAG2809497.1"/>
    <property type="molecule type" value="Genomic_DNA"/>
</dbReference>
<protein>
    <recommendedName>
        <fullName evidence="6">MULE transposase domain-containing protein</fullName>
    </recommendedName>
</protein>
<evidence type="ECO:0000313" key="4">
    <source>
        <dbReference type="EMBL" id="KAG3201046.1"/>
    </source>
</evidence>
<evidence type="ECO:0000313" key="1">
    <source>
        <dbReference type="EMBL" id="KAG2809497.1"/>
    </source>
</evidence>
<dbReference type="PANTHER" id="PTHR33977:SF1">
    <property type="entry name" value="ZINC ION BINDING PROTEIN"/>
    <property type="match status" value="1"/>
</dbReference>
<dbReference type="Proteomes" id="UP000736787">
    <property type="component" value="Unassembled WGS sequence"/>
</dbReference>
<dbReference type="PANTHER" id="PTHR33977">
    <property type="entry name" value="ZINC ION BINDING PROTEIN"/>
    <property type="match status" value="1"/>
</dbReference>
<dbReference type="Proteomes" id="UP000735874">
    <property type="component" value="Unassembled WGS sequence"/>
</dbReference>
<evidence type="ECO:0000313" key="5">
    <source>
        <dbReference type="Proteomes" id="UP000774804"/>
    </source>
</evidence>
<dbReference type="Proteomes" id="UP000760860">
    <property type="component" value="Unassembled WGS sequence"/>
</dbReference>
<proteinExistence type="predicted"/>